<dbReference type="GO" id="GO:0015842">
    <property type="term" value="P:aminergic neurotransmitter loading into synaptic vesicle"/>
    <property type="evidence" value="ECO:0007669"/>
    <property type="project" value="TreeGrafter"/>
</dbReference>
<feature type="compositionally biased region" description="Acidic residues" evidence="6">
    <location>
        <begin position="469"/>
        <end position="478"/>
    </location>
</feature>
<feature type="transmembrane region" description="Helical" evidence="7">
    <location>
        <begin position="199"/>
        <end position="217"/>
    </location>
</feature>
<feature type="transmembrane region" description="Helical" evidence="7">
    <location>
        <begin position="406"/>
        <end position="428"/>
    </location>
</feature>
<keyword evidence="5 7" id="KW-0472">Membrane</keyword>
<feature type="region of interest" description="Disordered" evidence="6">
    <location>
        <begin position="462"/>
        <end position="484"/>
    </location>
</feature>
<gene>
    <name evidence="8" type="ORF">RR46_01831</name>
</gene>
<dbReference type="GO" id="GO:0005335">
    <property type="term" value="F:serotonin:sodium:chloride symporter activity"/>
    <property type="evidence" value="ECO:0007669"/>
    <property type="project" value="TreeGrafter"/>
</dbReference>
<evidence type="ECO:0000256" key="7">
    <source>
        <dbReference type="SAM" id="Phobius"/>
    </source>
</evidence>
<dbReference type="EMBL" id="KQ459054">
    <property type="protein sequence ID" value="KPJ03879.1"/>
    <property type="molecule type" value="Genomic_DNA"/>
</dbReference>
<dbReference type="GO" id="GO:0030672">
    <property type="term" value="C:synaptic vesicle membrane"/>
    <property type="evidence" value="ECO:0007669"/>
    <property type="project" value="TreeGrafter"/>
</dbReference>
<keyword evidence="9" id="KW-1185">Reference proteome</keyword>
<protein>
    <submittedName>
        <fullName evidence="8">Synaptic vesicular amine transporter</fullName>
    </submittedName>
</protein>
<dbReference type="InterPro" id="IPR036259">
    <property type="entry name" value="MFS_trans_sf"/>
</dbReference>
<dbReference type="PANTHER" id="PTHR23506:SF4">
    <property type="entry name" value="PORTABELLA"/>
    <property type="match status" value="1"/>
</dbReference>
<dbReference type="InterPro" id="IPR011701">
    <property type="entry name" value="MFS"/>
</dbReference>
<feature type="transmembrane region" description="Helical" evidence="7">
    <location>
        <begin position="229"/>
        <end position="249"/>
    </location>
</feature>
<keyword evidence="3 7" id="KW-0812">Transmembrane</keyword>
<evidence type="ECO:0000256" key="1">
    <source>
        <dbReference type="ARBA" id="ARBA00004141"/>
    </source>
</evidence>
<evidence type="ECO:0000256" key="2">
    <source>
        <dbReference type="ARBA" id="ARBA00022448"/>
    </source>
</evidence>
<dbReference type="AlphaFoldDB" id="A0A194QEN0"/>
<reference evidence="8 9" key="1">
    <citation type="journal article" date="2015" name="Nat. Commun.">
        <title>Outbred genome sequencing and CRISPR/Cas9 gene editing in butterflies.</title>
        <authorList>
            <person name="Li X."/>
            <person name="Fan D."/>
            <person name="Zhang W."/>
            <person name="Liu G."/>
            <person name="Zhang L."/>
            <person name="Zhao L."/>
            <person name="Fang X."/>
            <person name="Chen L."/>
            <person name="Dong Y."/>
            <person name="Chen Y."/>
            <person name="Ding Y."/>
            <person name="Zhao R."/>
            <person name="Feng M."/>
            <person name="Zhu Y."/>
            <person name="Feng Y."/>
            <person name="Jiang X."/>
            <person name="Zhu D."/>
            <person name="Xiang H."/>
            <person name="Feng X."/>
            <person name="Li S."/>
            <person name="Wang J."/>
            <person name="Zhang G."/>
            <person name="Kronforst M.R."/>
            <person name="Wang W."/>
        </authorList>
    </citation>
    <scope>NUCLEOTIDE SEQUENCE [LARGE SCALE GENOMIC DNA]</scope>
    <source>
        <strain evidence="8">Ya'a_city_454_Px</strain>
        <tissue evidence="8">Whole body</tissue>
    </source>
</reference>
<feature type="transmembrane region" description="Helical" evidence="7">
    <location>
        <begin position="139"/>
        <end position="156"/>
    </location>
</feature>
<evidence type="ECO:0000256" key="3">
    <source>
        <dbReference type="ARBA" id="ARBA00022692"/>
    </source>
</evidence>
<dbReference type="SUPFAM" id="SSF103473">
    <property type="entry name" value="MFS general substrate transporter"/>
    <property type="match status" value="1"/>
</dbReference>
<dbReference type="STRING" id="66420.A0A194QEN0"/>
<dbReference type="Pfam" id="PF07690">
    <property type="entry name" value="MFS_1"/>
    <property type="match status" value="1"/>
</dbReference>
<dbReference type="Proteomes" id="UP000053268">
    <property type="component" value="Unassembled WGS sequence"/>
</dbReference>
<dbReference type="PANTHER" id="PTHR23506">
    <property type="entry name" value="GH10249P"/>
    <property type="match status" value="1"/>
</dbReference>
<evidence type="ECO:0000256" key="6">
    <source>
        <dbReference type="SAM" id="MobiDB-lite"/>
    </source>
</evidence>
<feature type="transmembrane region" description="Helical" evidence="7">
    <location>
        <begin position="168"/>
        <end position="192"/>
    </location>
</feature>
<dbReference type="Gene3D" id="1.20.1250.20">
    <property type="entry name" value="MFS general substrate transporter like domains"/>
    <property type="match status" value="1"/>
</dbReference>
<feature type="transmembrane region" description="Helical" evidence="7">
    <location>
        <begin position="434"/>
        <end position="454"/>
    </location>
</feature>
<accession>A0A194QEN0</accession>
<evidence type="ECO:0000256" key="5">
    <source>
        <dbReference type="ARBA" id="ARBA00023136"/>
    </source>
</evidence>
<keyword evidence="4 7" id="KW-1133">Transmembrane helix</keyword>
<feature type="transmembrane region" description="Helical" evidence="7">
    <location>
        <begin position="39"/>
        <end position="63"/>
    </location>
</feature>
<feature type="transmembrane region" description="Helical" evidence="7">
    <location>
        <begin position="107"/>
        <end position="132"/>
    </location>
</feature>
<evidence type="ECO:0000313" key="9">
    <source>
        <dbReference type="Proteomes" id="UP000053268"/>
    </source>
</evidence>
<proteinExistence type="predicted"/>
<dbReference type="InterPro" id="IPR050930">
    <property type="entry name" value="MFS_Vesicular_Transporter"/>
</dbReference>
<feature type="transmembrane region" description="Helical" evidence="7">
    <location>
        <begin position="280"/>
        <end position="298"/>
    </location>
</feature>
<evidence type="ECO:0000313" key="8">
    <source>
        <dbReference type="EMBL" id="KPJ03879.1"/>
    </source>
</evidence>
<keyword evidence="2" id="KW-0813">Transport</keyword>
<feature type="transmembrane region" description="Helical" evidence="7">
    <location>
        <begin position="372"/>
        <end position="394"/>
    </location>
</feature>
<evidence type="ECO:0000256" key="4">
    <source>
        <dbReference type="ARBA" id="ARBA00022989"/>
    </source>
</evidence>
<comment type="subcellular location">
    <subcellularLocation>
        <location evidence="1">Membrane</location>
        <topology evidence="1">Multi-pass membrane protein</topology>
    </subcellularLocation>
</comment>
<sequence length="484" mass="50398">MYWVLCRGGGVRHTQWVRYRGDAALSADMLEERASEHGLLAFALVYLTFFLDNVLLTVLVPIIPDWVRGESLALWATHDAPLVKFLNTTVNKITTADEDEGVGGSQALVGAVLGAKAAAQLLMAPVAACAVARRGPVPVLRAATALLATAAAVFGWCARRGTGALAAGLGRVVHGAGAALAGVSGLAVAASLPHLRRNAVAVLLGAVALGVLVGYPFGGSAYVLWSPAAPFQLICFALLLDLVLQYAFLREDGEYQIQCNQENNKQARPESMWAVSRRGGALECAGAVLLTTSVMAALEPCLPLWMLEKFRPERWQTGAAFLPDSLGYLIATSSLGGVTRLVGAERVALVGQITVGVAALAVPYATSVWGLATPQLCVGVGLGATDAALAPALLARRPRRVPQLAALLQAAASAAYALGPVVGGVVSWCVGFETALRALGVANLVYAALLYRALTAHPLSPQWGAGTPTDDDSEEEAAELTPLR</sequence>
<organism evidence="8 9">
    <name type="scientific">Papilio xuthus</name>
    <name type="common">Asian swallowtail butterfly</name>
    <dbReference type="NCBI Taxonomy" id="66420"/>
    <lineage>
        <taxon>Eukaryota</taxon>
        <taxon>Metazoa</taxon>
        <taxon>Ecdysozoa</taxon>
        <taxon>Arthropoda</taxon>
        <taxon>Hexapoda</taxon>
        <taxon>Insecta</taxon>
        <taxon>Pterygota</taxon>
        <taxon>Neoptera</taxon>
        <taxon>Endopterygota</taxon>
        <taxon>Lepidoptera</taxon>
        <taxon>Glossata</taxon>
        <taxon>Ditrysia</taxon>
        <taxon>Papilionoidea</taxon>
        <taxon>Papilionidae</taxon>
        <taxon>Papilioninae</taxon>
        <taxon>Papilio</taxon>
    </lineage>
</organism>
<name>A0A194QEN0_PAPXU</name>
<feature type="transmembrane region" description="Helical" evidence="7">
    <location>
        <begin position="347"/>
        <end position="366"/>
    </location>
</feature>
<dbReference type="GO" id="GO:0043195">
    <property type="term" value="C:terminal bouton"/>
    <property type="evidence" value="ECO:0007669"/>
    <property type="project" value="TreeGrafter"/>
</dbReference>